<dbReference type="PANTHER" id="PTHR48081">
    <property type="entry name" value="AB HYDROLASE SUPERFAMILY PROTEIN C4A8.06C"/>
    <property type="match status" value="1"/>
</dbReference>
<dbReference type="eggNOG" id="COG0657">
    <property type="taxonomic scope" value="Bacteria"/>
</dbReference>
<keyword evidence="4" id="KW-1185">Reference proteome</keyword>
<accession>G4Q7Q1</accession>
<dbReference type="PATRIC" id="fig|568816.4.peg.2310"/>
<keyword evidence="1" id="KW-0378">Hydrolase</keyword>
<feature type="domain" description="Alpha/beta hydrolase fold-3" evidence="2">
    <location>
        <begin position="58"/>
        <end position="264"/>
    </location>
</feature>
<dbReference type="STRING" id="568816.Acin_2379"/>
<evidence type="ECO:0000313" key="3">
    <source>
        <dbReference type="EMBL" id="AEQ23571.1"/>
    </source>
</evidence>
<dbReference type="InterPro" id="IPR013094">
    <property type="entry name" value="AB_hydrolase_3"/>
</dbReference>
<dbReference type="Gene3D" id="3.40.50.1820">
    <property type="entry name" value="alpha/beta hydrolase"/>
    <property type="match status" value="1"/>
</dbReference>
<dbReference type="Pfam" id="PF07859">
    <property type="entry name" value="Abhydrolase_3"/>
    <property type="match status" value="1"/>
</dbReference>
<dbReference type="EMBL" id="CP003058">
    <property type="protein sequence ID" value="AEQ23571.1"/>
    <property type="molecule type" value="Genomic_DNA"/>
</dbReference>
<dbReference type="Proteomes" id="UP000007093">
    <property type="component" value="Chromosome"/>
</dbReference>
<name>G4Q7Q1_ACIIR</name>
<evidence type="ECO:0000313" key="4">
    <source>
        <dbReference type="Proteomes" id="UP000007093"/>
    </source>
</evidence>
<dbReference type="InParanoid" id="G4Q7Q1"/>
<dbReference type="RefSeq" id="WP_009015319.1">
    <property type="nucleotide sequence ID" value="NC_016077.1"/>
</dbReference>
<evidence type="ECO:0000256" key="1">
    <source>
        <dbReference type="ARBA" id="ARBA00022801"/>
    </source>
</evidence>
<gene>
    <name evidence="3" type="ordered locus">Acin_2379</name>
</gene>
<dbReference type="AlphaFoldDB" id="G4Q7Q1"/>
<dbReference type="GO" id="GO:0016787">
    <property type="term" value="F:hydrolase activity"/>
    <property type="evidence" value="ECO:0007669"/>
    <property type="project" value="UniProtKB-KW"/>
</dbReference>
<organism evidence="3 4">
    <name type="scientific">Acidaminococcus intestini (strain RyC-MR95)</name>
    <dbReference type="NCBI Taxonomy" id="568816"/>
    <lineage>
        <taxon>Bacteria</taxon>
        <taxon>Bacillati</taxon>
        <taxon>Bacillota</taxon>
        <taxon>Negativicutes</taxon>
        <taxon>Acidaminococcales</taxon>
        <taxon>Acidaminococcaceae</taxon>
        <taxon>Acidaminococcus</taxon>
    </lineage>
</organism>
<dbReference type="GeneID" id="92879548"/>
<sequence>MDELEKVRGQALGKKADPAYLEKFPIKGCEELMIPTRGGNALVHLYRPQALTSPLPAVINFHGGGFVKGYRGRDIEFSQMIASRGTYLVFDVDYKVAPEYPYPCALEEGEDVVTYLLAHMADYDGDRNRTALMGESSGGNLAIGISLKLKKIMAPQPSCVICCYPPCDLVTDPAVKAGGKKDDPMSERGRLYNSWYLPDGRNHEIYASPLLASPDDLVKLPPFTVITAEEDILCREALEFAEHLIEAGVTVTVKKVLGAKHAFLVSRTTGYERAEQVVFQTFQSFLG</sequence>
<dbReference type="KEGG" id="ain:Acin_2379"/>
<evidence type="ECO:0000259" key="2">
    <source>
        <dbReference type="Pfam" id="PF07859"/>
    </source>
</evidence>
<dbReference type="HOGENOM" id="CLU_012494_6_0_9"/>
<dbReference type="InterPro" id="IPR050300">
    <property type="entry name" value="GDXG_lipolytic_enzyme"/>
</dbReference>
<proteinExistence type="predicted"/>
<dbReference type="InterPro" id="IPR029058">
    <property type="entry name" value="AB_hydrolase_fold"/>
</dbReference>
<dbReference type="SUPFAM" id="SSF53474">
    <property type="entry name" value="alpha/beta-Hydrolases"/>
    <property type="match status" value="1"/>
</dbReference>
<reference evidence="3 4" key="1">
    <citation type="journal article" date="2011" name="J. Bacteriol.">
        <title>Complete genome sequence of Acidaminococcus intestini RYC-MR95, a Gram-negative bacterium from the phylum Firmicutes.</title>
        <authorList>
            <person name="D'Auria G."/>
            <person name="Galan J.C."/>
            <person name="Rodriguez-Alcayna M."/>
            <person name="Moya A."/>
            <person name="Baquero F."/>
            <person name="Latorre A."/>
        </authorList>
    </citation>
    <scope>NUCLEOTIDE SEQUENCE [LARGE SCALE GENOMIC DNA]</scope>
    <source>
        <strain evidence="3 4">RyC-MR95</strain>
    </source>
</reference>
<protein>
    <submittedName>
        <fullName evidence="3">Carboxylesterase A</fullName>
    </submittedName>
</protein>